<keyword evidence="3" id="KW-1185">Reference proteome</keyword>
<sequence length="187" mass="20310">MTATAEDPDLLLRAARRCRALAAVLAAVESALLRCETASWSGAAAVAFVHRAAAHRRSVSDALCAVERLGALVAAYARTVQDEQVRQRQADLPDAARAAIDHRITLQRSQFRRDLAVVESALADLRLRLTTPGDGHRHPPPGRTNPPPRRLPPERWKGPIIPPQLPRPRRAHIAPVVCARSVRGGPA</sequence>
<dbReference type="EMBL" id="RJJQ01000005">
    <property type="protein sequence ID" value="RNI23277.1"/>
    <property type="molecule type" value="Genomic_DNA"/>
</dbReference>
<evidence type="ECO:0000313" key="3">
    <source>
        <dbReference type="Proteomes" id="UP000271678"/>
    </source>
</evidence>
<feature type="region of interest" description="Disordered" evidence="1">
    <location>
        <begin position="129"/>
        <end position="168"/>
    </location>
</feature>
<proteinExistence type="predicted"/>
<organism evidence="2 3">
    <name type="scientific">Flexivirga caeni</name>
    <dbReference type="NCBI Taxonomy" id="2294115"/>
    <lineage>
        <taxon>Bacteria</taxon>
        <taxon>Bacillati</taxon>
        <taxon>Actinomycetota</taxon>
        <taxon>Actinomycetes</taxon>
        <taxon>Micrococcales</taxon>
        <taxon>Dermacoccaceae</taxon>
        <taxon>Flexivirga</taxon>
    </lineage>
</organism>
<evidence type="ECO:0000256" key="1">
    <source>
        <dbReference type="SAM" id="MobiDB-lite"/>
    </source>
</evidence>
<dbReference type="Proteomes" id="UP000271678">
    <property type="component" value="Unassembled WGS sequence"/>
</dbReference>
<name>A0A3M9MDQ9_9MICO</name>
<evidence type="ECO:0000313" key="2">
    <source>
        <dbReference type="EMBL" id="RNI23277.1"/>
    </source>
</evidence>
<gene>
    <name evidence="2" type="ORF">EFY87_07580</name>
</gene>
<dbReference type="AlphaFoldDB" id="A0A3M9MDQ9"/>
<dbReference type="RefSeq" id="WP_123270860.1">
    <property type="nucleotide sequence ID" value="NZ_RJJQ01000005.1"/>
</dbReference>
<reference evidence="2 3" key="1">
    <citation type="submission" date="2018-11" db="EMBL/GenBank/DDBJ databases">
        <title>Draft genome of Simplicispira Flexivirga sp. BO-16.</title>
        <authorList>
            <person name="Im W.T."/>
        </authorList>
    </citation>
    <scope>NUCLEOTIDE SEQUENCE [LARGE SCALE GENOMIC DNA]</scope>
    <source>
        <strain evidence="2 3">BO-16</strain>
    </source>
</reference>
<protein>
    <submittedName>
        <fullName evidence="2">Uncharacterized protein</fullName>
    </submittedName>
</protein>
<comment type="caution">
    <text evidence="2">The sequence shown here is derived from an EMBL/GenBank/DDBJ whole genome shotgun (WGS) entry which is preliminary data.</text>
</comment>
<feature type="compositionally biased region" description="Pro residues" evidence="1">
    <location>
        <begin position="141"/>
        <end position="150"/>
    </location>
</feature>
<accession>A0A3M9MDQ9</accession>